<evidence type="ECO:0000313" key="2">
    <source>
        <dbReference type="Proteomes" id="UP000314983"/>
    </source>
</evidence>
<sequence length="73" mass="8031">SWRECNTLRMVTMFCRIVQQYATKCPGKHESGGLCMPPVPVRSRGTLFRGCGASCPAANTPPTRTDRSNKVDT</sequence>
<protein>
    <submittedName>
        <fullName evidence="1">Uncharacterized protein</fullName>
    </submittedName>
</protein>
<dbReference type="Proteomes" id="UP000314983">
    <property type="component" value="Chromosome 15"/>
</dbReference>
<reference evidence="1" key="2">
    <citation type="submission" date="2025-08" db="UniProtKB">
        <authorList>
            <consortium name="Ensembl"/>
        </authorList>
    </citation>
    <scope>IDENTIFICATION</scope>
</reference>
<dbReference type="AlphaFoldDB" id="A0AAY5EAG4"/>
<keyword evidence="2" id="KW-1185">Reference proteome</keyword>
<proteinExistence type="predicted"/>
<accession>A0AAY5EAG4</accession>
<dbReference type="Ensembl" id="ENSEEET00000059907.1">
    <property type="protein sequence ID" value="ENSEEEP00000053916.1"/>
    <property type="gene ID" value="ENSEEEG00000024925.1"/>
</dbReference>
<reference evidence="1" key="3">
    <citation type="submission" date="2025-09" db="UniProtKB">
        <authorList>
            <consortium name="Ensembl"/>
        </authorList>
    </citation>
    <scope>IDENTIFICATION</scope>
</reference>
<reference evidence="1 2" key="1">
    <citation type="submission" date="2020-05" db="EMBL/GenBank/DDBJ databases">
        <title>Electrophorus electricus (electric eel) genome, fEleEle1, primary haplotype.</title>
        <authorList>
            <person name="Myers G."/>
            <person name="Meyer A."/>
            <person name="Fedrigo O."/>
            <person name="Formenti G."/>
            <person name="Rhie A."/>
            <person name="Tracey A."/>
            <person name="Sims Y."/>
            <person name="Jarvis E.D."/>
        </authorList>
    </citation>
    <scope>NUCLEOTIDE SEQUENCE [LARGE SCALE GENOMIC DNA]</scope>
</reference>
<evidence type="ECO:0000313" key="1">
    <source>
        <dbReference type="Ensembl" id="ENSEEEP00000053916.1"/>
    </source>
</evidence>
<name>A0AAY5EAG4_ELEEL</name>
<organism evidence="1 2">
    <name type="scientific">Electrophorus electricus</name>
    <name type="common">Electric eel</name>
    <name type="synonym">Gymnotus electricus</name>
    <dbReference type="NCBI Taxonomy" id="8005"/>
    <lineage>
        <taxon>Eukaryota</taxon>
        <taxon>Metazoa</taxon>
        <taxon>Chordata</taxon>
        <taxon>Craniata</taxon>
        <taxon>Vertebrata</taxon>
        <taxon>Euteleostomi</taxon>
        <taxon>Actinopterygii</taxon>
        <taxon>Neopterygii</taxon>
        <taxon>Teleostei</taxon>
        <taxon>Ostariophysi</taxon>
        <taxon>Gymnotiformes</taxon>
        <taxon>Gymnotoidei</taxon>
        <taxon>Gymnotidae</taxon>
        <taxon>Electrophorus</taxon>
    </lineage>
</organism>